<evidence type="ECO:0000256" key="10">
    <source>
        <dbReference type="SAM" id="Phobius"/>
    </source>
</evidence>
<dbReference type="InterPro" id="IPR051327">
    <property type="entry name" value="MATE_MepA_subfamily"/>
</dbReference>
<dbReference type="GO" id="GO:0042910">
    <property type="term" value="F:xenobiotic transmembrane transporter activity"/>
    <property type="evidence" value="ECO:0007669"/>
    <property type="project" value="InterPro"/>
</dbReference>
<gene>
    <name evidence="11" type="ORF">KGMB01110_27090</name>
</gene>
<keyword evidence="5" id="KW-1003">Cell membrane</keyword>
<feature type="transmembrane region" description="Helical" evidence="10">
    <location>
        <begin position="51"/>
        <end position="73"/>
    </location>
</feature>
<comment type="similarity">
    <text evidence="2">Belongs to the multi antimicrobial extrusion (MATE) (TC 2.A.66.1) family. MepA subfamily.</text>
</comment>
<feature type="transmembrane region" description="Helical" evidence="10">
    <location>
        <begin position="356"/>
        <end position="376"/>
    </location>
</feature>
<dbReference type="InterPro" id="IPR048279">
    <property type="entry name" value="MdtK-like"/>
</dbReference>
<evidence type="ECO:0000313" key="11">
    <source>
        <dbReference type="EMBL" id="GCA68273.1"/>
    </source>
</evidence>
<reference evidence="12" key="1">
    <citation type="submission" date="2018-09" db="EMBL/GenBank/DDBJ databases">
        <title>Draft Genome Sequence of Mediterraneibacter sp. KCTC 15684.</title>
        <authorList>
            <person name="Kim J.S."/>
            <person name="Han K.I."/>
            <person name="Suh M.K."/>
            <person name="Lee K.C."/>
            <person name="Eom M.K."/>
            <person name="Lee J.H."/>
            <person name="Park S.H."/>
            <person name="Kang S.W."/>
            <person name="Park J.E."/>
            <person name="Oh B.S."/>
            <person name="Yu S.Y."/>
            <person name="Choi S.H."/>
            <person name="Lee D.H."/>
            <person name="Yoon H."/>
            <person name="Kim B."/>
            <person name="Yang S.J."/>
            <person name="Lee J.S."/>
        </authorList>
    </citation>
    <scope>NUCLEOTIDE SEQUENCE [LARGE SCALE GENOMIC DNA]</scope>
    <source>
        <strain evidence="12">KCTC 15684</strain>
    </source>
</reference>
<feature type="transmembrane region" description="Helical" evidence="10">
    <location>
        <begin position="412"/>
        <end position="430"/>
    </location>
</feature>
<dbReference type="Pfam" id="PF01554">
    <property type="entry name" value="MatE"/>
    <property type="match status" value="2"/>
</dbReference>
<proteinExistence type="inferred from homology"/>
<dbReference type="Proteomes" id="UP000265643">
    <property type="component" value="Unassembled WGS sequence"/>
</dbReference>
<keyword evidence="6 10" id="KW-0812">Transmembrane</keyword>
<evidence type="ECO:0000256" key="7">
    <source>
        <dbReference type="ARBA" id="ARBA00022989"/>
    </source>
</evidence>
<evidence type="ECO:0000256" key="9">
    <source>
        <dbReference type="ARBA" id="ARBA00023251"/>
    </source>
</evidence>
<evidence type="ECO:0000256" key="1">
    <source>
        <dbReference type="ARBA" id="ARBA00004651"/>
    </source>
</evidence>
<dbReference type="EMBL" id="BHGK01000001">
    <property type="protein sequence ID" value="GCA68273.1"/>
    <property type="molecule type" value="Genomic_DNA"/>
</dbReference>
<dbReference type="GO" id="GO:0005886">
    <property type="term" value="C:plasma membrane"/>
    <property type="evidence" value="ECO:0007669"/>
    <property type="project" value="UniProtKB-SubCell"/>
</dbReference>
<keyword evidence="4" id="KW-0813">Transport</keyword>
<keyword evidence="8 10" id="KW-0472">Membrane</keyword>
<feature type="transmembrane region" description="Helical" evidence="10">
    <location>
        <begin position="227"/>
        <end position="259"/>
    </location>
</feature>
<keyword evidence="7 10" id="KW-1133">Transmembrane helix</keyword>
<evidence type="ECO:0000256" key="2">
    <source>
        <dbReference type="ARBA" id="ARBA00008417"/>
    </source>
</evidence>
<feature type="transmembrane region" description="Helical" evidence="10">
    <location>
        <begin position="130"/>
        <end position="152"/>
    </location>
</feature>
<evidence type="ECO:0000256" key="8">
    <source>
        <dbReference type="ARBA" id="ARBA00023136"/>
    </source>
</evidence>
<evidence type="ECO:0000256" key="5">
    <source>
        <dbReference type="ARBA" id="ARBA00022475"/>
    </source>
</evidence>
<dbReference type="PROSITE" id="PS51257">
    <property type="entry name" value="PROKAR_LIPOPROTEIN"/>
    <property type="match status" value="1"/>
</dbReference>
<feature type="transmembrane region" description="Helical" evidence="10">
    <location>
        <begin position="12"/>
        <end position="31"/>
    </location>
</feature>
<evidence type="ECO:0000313" key="12">
    <source>
        <dbReference type="Proteomes" id="UP000265643"/>
    </source>
</evidence>
<feature type="transmembrane region" description="Helical" evidence="10">
    <location>
        <begin position="187"/>
        <end position="206"/>
    </location>
</feature>
<comment type="caution">
    <text evidence="11">The sequence shown here is derived from an EMBL/GenBank/DDBJ whole genome shotgun (WGS) entry which is preliminary data.</text>
</comment>
<comment type="subcellular location">
    <subcellularLocation>
        <location evidence="1">Cell membrane</location>
        <topology evidence="1">Multi-pass membrane protein</topology>
    </subcellularLocation>
</comment>
<dbReference type="GO" id="GO:0015297">
    <property type="term" value="F:antiporter activity"/>
    <property type="evidence" value="ECO:0007669"/>
    <property type="project" value="InterPro"/>
</dbReference>
<dbReference type="InterPro" id="IPR045070">
    <property type="entry name" value="MATE_MepA-like"/>
</dbReference>
<feature type="transmembrane region" description="Helical" evidence="10">
    <location>
        <begin position="93"/>
        <end position="118"/>
    </location>
</feature>
<protein>
    <recommendedName>
        <fullName evidence="3">Multidrug export protein MepA</fullName>
    </recommendedName>
</protein>
<dbReference type="PANTHER" id="PTHR43823">
    <property type="entry name" value="SPORULATION PROTEIN YKVU"/>
    <property type="match status" value="1"/>
</dbReference>
<dbReference type="AlphaFoldDB" id="A0A391PF05"/>
<evidence type="ECO:0000256" key="4">
    <source>
        <dbReference type="ARBA" id="ARBA00022448"/>
    </source>
</evidence>
<dbReference type="RefSeq" id="WP_119298918.1">
    <property type="nucleotide sequence ID" value="NZ_BHGK01000001.1"/>
</dbReference>
<dbReference type="InterPro" id="IPR002528">
    <property type="entry name" value="MATE_fam"/>
</dbReference>
<accession>A0A391PF05</accession>
<dbReference type="PANTHER" id="PTHR43823:SF3">
    <property type="entry name" value="MULTIDRUG EXPORT PROTEIN MEPA"/>
    <property type="match status" value="1"/>
</dbReference>
<dbReference type="GO" id="GO:0046677">
    <property type="term" value="P:response to antibiotic"/>
    <property type="evidence" value="ECO:0007669"/>
    <property type="project" value="UniProtKB-KW"/>
</dbReference>
<evidence type="ECO:0000256" key="6">
    <source>
        <dbReference type="ARBA" id="ARBA00022692"/>
    </source>
</evidence>
<feature type="transmembrane region" description="Helical" evidence="10">
    <location>
        <begin position="265"/>
        <end position="287"/>
    </location>
</feature>
<organism evidence="11 12">
    <name type="scientific">Mediterraneibacter butyricigenes</name>
    <dbReference type="NCBI Taxonomy" id="2316025"/>
    <lineage>
        <taxon>Bacteria</taxon>
        <taxon>Bacillati</taxon>
        <taxon>Bacillota</taxon>
        <taxon>Clostridia</taxon>
        <taxon>Lachnospirales</taxon>
        <taxon>Lachnospiraceae</taxon>
        <taxon>Mediterraneibacter</taxon>
    </lineage>
</organism>
<feature type="transmembrane region" description="Helical" evidence="10">
    <location>
        <begin position="308"/>
        <end position="331"/>
    </location>
</feature>
<sequence length="445" mass="48282">MTGMKELKKELAKYIAANVCGMIGLSCYILADTFFIANAIGANGLTALNLALPIYSMVHGSGLMLGMGGATRFSIARGQNQQRMADQIFSQTVILYGIFGVIFVLSGLFLSATFAGWLGANTEVFEMTRVYLQVILFFSPAFMLNDIFVCFVRNDGAPRRAMCAMLLGSFSNIVLDYIFMYPLHMGIFGAVLATGCAPIVGIWASHGHWKKKDCGFHFRRTRPEGKIFRGILALGVPSLITELASGVVMFVFNLLILNLEGNTGVAAYGVVANLAYVVTAIHTGIAQGTQPLISREYGRQKEDHMKKLLELAMLVMAISSVLIYLIFYLGADPLTAAFNSEGSQTLQKIAVHGMRLYFTGIWFAGFNIILAVYFMAQERAVPAQILSLARGFFVIVPVAVILAKGFGMTGVWISYAAAEGIVAILGVILYKKKNGFPKKAASGII</sequence>
<keyword evidence="12" id="KW-1185">Reference proteome</keyword>
<feature type="transmembrane region" description="Helical" evidence="10">
    <location>
        <begin position="164"/>
        <end position="181"/>
    </location>
</feature>
<dbReference type="PIRSF" id="PIRSF006603">
    <property type="entry name" value="DinF"/>
    <property type="match status" value="1"/>
</dbReference>
<feature type="transmembrane region" description="Helical" evidence="10">
    <location>
        <begin position="388"/>
        <end position="406"/>
    </location>
</feature>
<evidence type="ECO:0000256" key="3">
    <source>
        <dbReference type="ARBA" id="ARBA00022106"/>
    </source>
</evidence>
<keyword evidence="9" id="KW-0046">Antibiotic resistance</keyword>
<dbReference type="CDD" id="cd13143">
    <property type="entry name" value="MATE_MepA_like"/>
    <property type="match status" value="1"/>
</dbReference>
<name>A0A391PF05_9FIRM</name>